<evidence type="ECO:0000256" key="4">
    <source>
        <dbReference type="ARBA" id="ARBA00023163"/>
    </source>
</evidence>
<dbReference type="Pfam" id="PF04542">
    <property type="entry name" value="Sigma70_r2"/>
    <property type="match status" value="1"/>
</dbReference>
<dbReference type="Gene3D" id="1.10.1740.10">
    <property type="match status" value="1"/>
</dbReference>
<keyword evidence="3" id="KW-0731">Sigma factor</keyword>
<organism evidence="7 8">
    <name type="scientific">Winogradskyella bathintestinalis</name>
    <dbReference type="NCBI Taxonomy" id="3035208"/>
    <lineage>
        <taxon>Bacteria</taxon>
        <taxon>Pseudomonadati</taxon>
        <taxon>Bacteroidota</taxon>
        <taxon>Flavobacteriia</taxon>
        <taxon>Flavobacteriales</taxon>
        <taxon>Flavobacteriaceae</taxon>
        <taxon>Winogradskyella</taxon>
    </lineage>
</organism>
<dbReference type="PANTHER" id="PTHR43133:SF46">
    <property type="entry name" value="RNA POLYMERASE SIGMA-70 FACTOR ECF SUBFAMILY"/>
    <property type="match status" value="1"/>
</dbReference>
<dbReference type="InterPro" id="IPR014327">
    <property type="entry name" value="RNA_pol_sigma70_bacteroid"/>
</dbReference>
<dbReference type="InterPro" id="IPR013325">
    <property type="entry name" value="RNA_pol_sigma_r2"/>
</dbReference>
<dbReference type="InterPro" id="IPR013249">
    <property type="entry name" value="RNA_pol_sigma70_r4_t2"/>
</dbReference>
<comment type="caution">
    <text evidence="7">The sequence shown here is derived from an EMBL/GenBank/DDBJ whole genome shotgun (WGS) entry which is preliminary data.</text>
</comment>
<feature type="domain" description="RNA polymerase sigma-70 region 2" evidence="5">
    <location>
        <begin position="27"/>
        <end position="93"/>
    </location>
</feature>
<evidence type="ECO:0000259" key="6">
    <source>
        <dbReference type="Pfam" id="PF08281"/>
    </source>
</evidence>
<dbReference type="InterPro" id="IPR036388">
    <property type="entry name" value="WH-like_DNA-bd_sf"/>
</dbReference>
<evidence type="ECO:0000313" key="8">
    <source>
        <dbReference type="Proteomes" id="UP001231197"/>
    </source>
</evidence>
<gene>
    <name evidence="7" type="ORF">QMA06_11725</name>
</gene>
<comment type="similarity">
    <text evidence="1">Belongs to the sigma-70 factor family. ECF subfamily.</text>
</comment>
<dbReference type="PANTHER" id="PTHR43133">
    <property type="entry name" value="RNA POLYMERASE ECF-TYPE SIGMA FACTO"/>
    <property type="match status" value="1"/>
</dbReference>
<keyword evidence="4" id="KW-0804">Transcription</keyword>
<proteinExistence type="inferred from homology"/>
<keyword evidence="2" id="KW-0805">Transcription regulation</keyword>
<evidence type="ECO:0000256" key="3">
    <source>
        <dbReference type="ARBA" id="ARBA00023082"/>
    </source>
</evidence>
<dbReference type="InterPro" id="IPR039425">
    <property type="entry name" value="RNA_pol_sigma-70-like"/>
</dbReference>
<dbReference type="InterPro" id="IPR007627">
    <property type="entry name" value="RNA_pol_sigma70_r2"/>
</dbReference>
<dbReference type="SUPFAM" id="SSF88946">
    <property type="entry name" value="Sigma2 domain of RNA polymerase sigma factors"/>
    <property type="match status" value="1"/>
</dbReference>
<sequence length="209" mass="24921">MGDSKDNFEELKMKLKKGDEMAFAHLMELFHNRLCIYSYNLCKDYDEAKDIVQNVFLNLWERREYIEEISSLKNFLYKSVYNNFINHYRKNNKFKIFEKEHIKALSEINETDNDDIIVKQINFIKAEIDNLPKKCRNVFLLSKNEGLTNVEIAEYLDISVKTVEKHITRAFSVLKKKLFQNEKLFFILLLSKKLLSKIKPNKPKIIVEI</sequence>
<reference evidence="7 8" key="1">
    <citation type="journal article" date="2023" name="Int. J. Syst. Evol. Microbiol.">
        <title>Winogradskyella bathintestinalis sp. nov., isolated from the intestine of the deep-sea loosejaw dragonfish, Malacosteus niger.</title>
        <authorList>
            <person name="Uniacke-Lowe S."/>
            <person name="Johnson C.N."/>
            <person name="Stanton C."/>
            <person name="Hill C."/>
            <person name="Ross P."/>
        </authorList>
    </citation>
    <scope>NUCLEOTIDE SEQUENCE [LARGE SCALE GENOMIC DNA]</scope>
    <source>
        <strain evidence="7 8">APC 3343</strain>
    </source>
</reference>
<evidence type="ECO:0000313" key="7">
    <source>
        <dbReference type="EMBL" id="MDN3493391.1"/>
    </source>
</evidence>
<dbReference type="Pfam" id="PF08281">
    <property type="entry name" value="Sigma70_r4_2"/>
    <property type="match status" value="1"/>
</dbReference>
<dbReference type="NCBIfam" id="TIGR02937">
    <property type="entry name" value="sigma70-ECF"/>
    <property type="match status" value="1"/>
</dbReference>
<evidence type="ECO:0000256" key="1">
    <source>
        <dbReference type="ARBA" id="ARBA00010641"/>
    </source>
</evidence>
<dbReference type="InterPro" id="IPR014284">
    <property type="entry name" value="RNA_pol_sigma-70_dom"/>
</dbReference>
<dbReference type="NCBIfam" id="TIGR02985">
    <property type="entry name" value="Sig70_bacteroi1"/>
    <property type="match status" value="1"/>
</dbReference>
<protein>
    <submittedName>
        <fullName evidence="7">RNA polymerase sigma-70 factor</fullName>
    </submittedName>
</protein>
<accession>A0ABT7ZWT6</accession>
<keyword evidence="8" id="KW-1185">Reference proteome</keyword>
<dbReference type="Gene3D" id="1.10.10.10">
    <property type="entry name" value="Winged helix-like DNA-binding domain superfamily/Winged helix DNA-binding domain"/>
    <property type="match status" value="1"/>
</dbReference>
<dbReference type="SUPFAM" id="SSF88659">
    <property type="entry name" value="Sigma3 and sigma4 domains of RNA polymerase sigma factors"/>
    <property type="match status" value="1"/>
</dbReference>
<evidence type="ECO:0000259" key="5">
    <source>
        <dbReference type="Pfam" id="PF04542"/>
    </source>
</evidence>
<dbReference type="InterPro" id="IPR013324">
    <property type="entry name" value="RNA_pol_sigma_r3/r4-like"/>
</dbReference>
<feature type="domain" description="RNA polymerase sigma factor 70 region 4 type 2" evidence="6">
    <location>
        <begin position="127"/>
        <end position="170"/>
    </location>
</feature>
<evidence type="ECO:0000256" key="2">
    <source>
        <dbReference type="ARBA" id="ARBA00023015"/>
    </source>
</evidence>
<dbReference type="Proteomes" id="UP001231197">
    <property type="component" value="Unassembled WGS sequence"/>
</dbReference>
<dbReference type="EMBL" id="JASDDK010000004">
    <property type="protein sequence ID" value="MDN3493391.1"/>
    <property type="molecule type" value="Genomic_DNA"/>
</dbReference>
<name>A0ABT7ZWT6_9FLAO</name>